<name>A0A7H1RSQ4_9BACL</name>
<evidence type="ECO:0000256" key="2">
    <source>
        <dbReference type="ARBA" id="ARBA00008472"/>
    </source>
</evidence>
<gene>
    <name evidence="7" type="primary">nuoA</name>
    <name evidence="9" type="ORF">IC807_12815</name>
</gene>
<dbReference type="Proteomes" id="UP000516388">
    <property type="component" value="Chromosome"/>
</dbReference>
<dbReference type="NCBIfam" id="NF005839">
    <property type="entry name" value="PRK07756.1"/>
    <property type="match status" value="1"/>
</dbReference>
<keyword evidence="7" id="KW-1278">Translocase</keyword>
<dbReference type="HAMAP" id="MF_01394">
    <property type="entry name" value="NDH1_NuoA"/>
    <property type="match status" value="1"/>
</dbReference>
<dbReference type="Gene3D" id="1.20.58.1610">
    <property type="entry name" value="NADH:ubiquinone/plastoquinone oxidoreductase, chain 3"/>
    <property type="match status" value="1"/>
</dbReference>
<proteinExistence type="inferred from homology"/>
<dbReference type="AlphaFoldDB" id="A0A7H1RSQ4"/>
<dbReference type="GO" id="GO:0005886">
    <property type="term" value="C:plasma membrane"/>
    <property type="evidence" value="ECO:0007669"/>
    <property type="project" value="UniProtKB-SubCell"/>
</dbReference>
<accession>A0A7H1RSQ4</accession>
<keyword evidence="10" id="KW-1185">Reference proteome</keyword>
<evidence type="ECO:0000256" key="4">
    <source>
        <dbReference type="ARBA" id="ARBA00022692"/>
    </source>
</evidence>
<dbReference type="InterPro" id="IPR038430">
    <property type="entry name" value="NDAH_ubi_oxred_su3_sf"/>
</dbReference>
<dbReference type="KEGG" id="gza:IC807_12815"/>
<keyword evidence="6 7" id="KW-0472">Membrane</keyword>
<comment type="subunit">
    <text evidence="7">NDH-1 is composed of 14 different subunits. Subunits NuoA, H, J, K, L, M, N constitute the membrane sector of the complex.</text>
</comment>
<dbReference type="EC" id="7.1.1.-" evidence="7"/>
<dbReference type="GO" id="GO:0008137">
    <property type="term" value="F:NADH dehydrogenase (ubiquinone) activity"/>
    <property type="evidence" value="ECO:0007669"/>
    <property type="project" value="InterPro"/>
</dbReference>
<dbReference type="GO" id="GO:0050136">
    <property type="term" value="F:NADH dehydrogenase (quinone) (non-electrogenic) activity"/>
    <property type="evidence" value="ECO:0007669"/>
    <property type="project" value="UniProtKB-UniRule"/>
</dbReference>
<evidence type="ECO:0000256" key="5">
    <source>
        <dbReference type="ARBA" id="ARBA00022989"/>
    </source>
</evidence>
<dbReference type="Pfam" id="PF00507">
    <property type="entry name" value="Oxidored_q4"/>
    <property type="match status" value="1"/>
</dbReference>
<dbReference type="GO" id="GO:0030964">
    <property type="term" value="C:NADH dehydrogenase complex"/>
    <property type="evidence" value="ECO:0007669"/>
    <property type="project" value="TreeGrafter"/>
</dbReference>
<keyword evidence="3 7" id="KW-0813">Transport</keyword>
<feature type="transmembrane region" description="Helical" evidence="7">
    <location>
        <begin position="91"/>
        <end position="114"/>
    </location>
</feature>
<evidence type="ECO:0000313" key="10">
    <source>
        <dbReference type="Proteomes" id="UP000516388"/>
    </source>
</evidence>
<dbReference type="InterPro" id="IPR023043">
    <property type="entry name" value="NAD(P)H_OxRDtase_bac/plastid"/>
</dbReference>
<dbReference type="EMBL" id="CP061470">
    <property type="protein sequence ID" value="QNU17293.1"/>
    <property type="molecule type" value="Genomic_DNA"/>
</dbReference>
<comment type="function">
    <text evidence="7">NDH-1 shuttles electrons from NADH, via FMN and iron-sulfur (Fe-S) centers, to quinones in the respiratory chain. The immediate electron acceptor for the enzyme in this species is believed to be a menaquinone. Couples the redox reaction to proton translocation (for every two electrons transferred, four hydrogen ions are translocated across the cytoplasmic membrane), and thus conserves the redox energy in a proton gradient.</text>
</comment>
<evidence type="ECO:0000256" key="8">
    <source>
        <dbReference type="RuleBase" id="RU003639"/>
    </source>
</evidence>
<dbReference type="PANTHER" id="PTHR11058">
    <property type="entry name" value="NADH-UBIQUINONE OXIDOREDUCTASE CHAIN 3"/>
    <property type="match status" value="1"/>
</dbReference>
<evidence type="ECO:0000256" key="7">
    <source>
        <dbReference type="HAMAP-Rule" id="MF_01394"/>
    </source>
</evidence>
<sequence>MSNIYANSYLIIFVFLCLGVLLPIGALTAGRWLRPHVPSDAKATIYESGNNPFHDSRVQFQVRYYLFALLFVIFDIETVFLYPWAVVYDQLGLFALVEMIMFIVLLAIGLIYAWKKKVLRWM</sequence>
<dbReference type="RefSeq" id="WP_015376058.1">
    <property type="nucleotide sequence ID" value="NZ_CP061470.1"/>
</dbReference>
<evidence type="ECO:0000256" key="6">
    <source>
        <dbReference type="ARBA" id="ARBA00023136"/>
    </source>
</evidence>
<evidence type="ECO:0000313" key="9">
    <source>
        <dbReference type="EMBL" id="QNU17293.1"/>
    </source>
</evidence>
<evidence type="ECO:0000256" key="3">
    <source>
        <dbReference type="ARBA" id="ARBA00022448"/>
    </source>
</evidence>
<keyword evidence="4 7" id="KW-0812">Transmembrane</keyword>
<keyword evidence="5 7" id="KW-1133">Transmembrane helix</keyword>
<dbReference type="InterPro" id="IPR000440">
    <property type="entry name" value="NADH_UbQ/plastoQ_OxRdtase_su3"/>
</dbReference>
<comment type="catalytic activity">
    <reaction evidence="7 8">
        <text>a quinone + NADH + 5 H(+)(in) = a quinol + NAD(+) + 4 H(+)(out)</text>
        <dbReference type="Rhea" id="RHEA:57888"/>
        <dbReference type="ChEBI" id="CHEBI:15378"/>
        <dbReference type="ChEBI" id="CHEBI:24646"/>
        <dbReference type="ChEBI" id="CHEBI:57540"/>
        <dbReference type="ChEBI" id="CHEBI:57945"/>
        <dbReference type="ChEBI" id="CHEBI:132124"/>
    </reaction>
</comment>
<keyword evidence="7 8" id="KW-0520">NAD</keyword>
<feature type="transmembrane region" description="Helical" evidence="7">
    <location>
        <begin position="6"/>
        <end position="29"/>
    </location>
</feature>
<protein>
    <recommendedName>
        <fullName evidence="7">NADH-quinone oxidoreductase subunit A</fullName>
        <ecNumber evidence="7">7.1.1.-</ecNumber>
    </recommendedName>
    <alternativeName>
        <fullName evidence="7">NADH dehydrogenase I subunit A</fullName>
    </alternativeName>
    <alternativeName>
        <fullName evidence="7">NDH-1 subunit A</fullName>
    </alternativeName>
    <alternativeName>
        <fullName evidence="7">NUO1</fullName>
    </alternativeName>
</protein>
<reference evidence="9 10" key="1">
    <citation type="submission" date="2020-09" db="EMBL/GenBank/DDBJ databases">
        <title>Complete Geobacillus genomes through the use of hybrid genome assembly.</title>
        <authorList>
            <person name="Vera D.L."/>
            <person name="Venkateswaran K."/>
            <person name="Singh N.K."/>
            <person name="Landry K."/>
        </authorList>
    </citation>
    <scope>NUCLEOTIDE SEQUENCE [LARGE SCALE GENOMIC DNA]</scope>
    <source>
        <strain evidence="9 10">SURF-189</strain>
    </source>
</reference>
<feature type="transmembrane region" description="Helical" evidence="7">
    <location>
        <begin position="64"/>
        <end position="85"/>
    </location>
</feature>
<organism evidence="9 10">
    <name type="scientific">Geobacillus zalihae</name>
    <dbReference type="NCBI Taxonomy" id="213419"/>
    <lineage>
        <taxon>Bacteria</taxon>
        <taxon>Bacillati</taxon>
        <taxon>Bacillota</taxon>
        <taxon>Bacilli</taxon>
        <taxon>Bacillales</taxon>
        <taxon>Anoxybacillaceae</taxon>
        <taxon>Geobacillus</taxon>
    </lineage>
</organism>
<keyword evidence="7 8" id="KW-0874">Quinone</keyword>
<dbReference type="PANTHER" id="PTHR11058:SF9">
    <property type="entry name" value="NADH-UBIQUINONE OXIDOREDUCTASE CHAIN 3"/>
    <property type="match status" value="1"/>
</dbReference>
<keyword evidence="7" id="KW-1003">Cell membrane</keyword>
<dbReference type="GO" id="GO:0048038">
    <property type="term" value="F:quinone binding"/>
    <property type="evidence" value="ECO:0007669"/>
    <property type="project" value="UniProtKB-KW"/>
</dbReference>
<comment type="similarity">
    <text evidence="2 7 8">Belongs to the complex I subunit 3 family.</text>
</comment>
<comment type="subcellular location">
    <subcellularLocation>
        <location evidence="7 8">Cell membrane</location>
        <topology evidence="7 8">Multi-pass membrane protein</topology>
    </subcellularLocation>
    <subcellularLocation>
        <location evidence="1">Membrane</location>
        <topology evidence="1">Multi-pass membrane protein</topology>
    </subcellularLocation>
</comment>
<evidence type="ECO:0000256" key="1">
    <source>
        <dbReference type="ARBA" id="ARBA00004141"/>
    </source>
</evidence>